<proteinExistence type="inferred from homology"/>
<keyword evidence="5 7" id="KW-0472">Membrane</keyword>
<feature type="transmembrane region" description="Helical" evidence="7">
    <location>
        <begin position="371"/>
        <end position="391"/>
    </location>
</feature>
<dbReference type="FunFam" id="1.20.1250.20:FF:000064">
    <property type="entry name" value="MFS allantoate transporter"/>
    <property type="match status" value="1"/>
</dbReference>
<evidence type="ECO:0000259" key="8">
    <source>
        <dbReference type="PROSITE" id="PS50850"/>
    </source>
</evidence>
<feature type="transmembrane region" description="Helical" evidence="7">
    <location>
        <begin position="283"/>
        <end position="305"/>
    </location>
</feature>
<dbReference type="AlphaFoldDB" id="A0A317UMW6"/>
<dbReference type="Pfam" id="PF07690">
    <property type="entry name" value="MFS_1"/>
    <property type="match status" value="1"/>
</dbReference>
<evidence type="ECO:0000313" key="10">
    <source>
        <dbReference type="Proteomes" id="UP000246171"/>
    </source>
</evidence>
<dbReference type="OrthoDB" id="6730379at2759"/>
<dbReference type="InterPro" id="IPR011701">
    <property type="entry name" value="MFS"/>
</dbReference>
<feature type="transmembrane region" description="Helical" evidence="7">
    <location>
        <begin position="116"/>
        <end position="136"/>
    </location>
</feature>
<feature type="transmembrane region" description="Helical" evidence="7">
    <location>
        <begin position="403"/>
        <end position="425"/>
    </location>
</feature>
<feature type="domain" description="Major facilitator superfamily (MFS) profile" evidence="8">
    <location>
        <begin position="19"/>
        <end position="460"/>
    </location>
</feature>
<dbReference type="PANTHER" id="PTHR43791:SF103">
    <property type="entry name" value="MAJOR FACILITATOR SUPERFAMILY (MFS) PROFILE DOMAIN-CONTAINING PROTEIN-RELATED"/>
    <property type="match status" value="1"/>
</dbReference>
<gene>
    <name evidence="9" type="ORF">BO83DRAFT_324800</name>
</gene>
<feature type="transmembrane region" description="Helical" evidence="7">
    <location>
        <begin position="179"/>
        <end position="199"/>
    </location>
</feature>
<accession>A0A317UMW6</accession>
<evidence type="ECO:0000256" key="4">
    <source>
        <dbReference type="ARBA" id="ARBA00022989"/>
    </source>
</evidence>
<dbReference type="InterPro" id="IPR020846">
    <property type="entry name" value="MFS_dom"/>
</dbReference>
<dbReference type="SUPFAM" id="SSF103473">
    <property type="entry name" value="MFS general substrate transporter"/>
    <property type="match status" value="1"/>
</dbReference>
<dbReference type="GO" id="GO:0022857">
    <property type="term" value="F:transmembrane transporter activity"/>
    <property type="evidence" value="ECO:0007669"/>
    <property type="project" value="InterPro"/>
</dbReference>
<dbReference type="Proteomes" id="UP000246171">
    <property type="component" value="Unassembled WGS sequence"/>
</dbReference>
<dbReference type="Gene3D" id="1.20.1250.20">
    <property type="entry name" value="MFS general substrate transporter like domains"/>
    <property type="match status" value="1"/>
</dbReference>
<dbReference type="InterPro" id="IPR036259">
    <property type="entry name" value="MFS_trans_sf"/>
</dbReference>
<name>A0A317UMW6_ASPEC</name>
<evidence type="ECO:0000256" key="7">
    <source>
        <dbReference type="SAM" id="Phobius"/>
    </source>
</evidence>
<keyword evidence="2" id="KW-0813">Transport</keyword>
<reference evidence="9" key="1">
    <citation type="submission" date="2016-12" db="EMBL/GenBank/DDBJ databases">
        <title>The genomes of Aspergillus section Nigri reveals drivers in fungal speciation.</title>
        <authorList>
            <consortium name="DOE Joint Genome Institute"/>
            <person name="Vesth T.C."/>
            <person name="Nybo J."/>
            <person name="Theobald S."/>
            <person name="Brandl J."/>
            <person name="Frisvad J.C."/>
            <person name="Nielsen K.F."/>
            <person name="Lyhne E.K."/>
            <person name="Kogle M.E."/>
            <person name="Kuo A."/>
            <person name="Riley R."/>
            <person name="Clum A."/>
            <person name="Nolan M."/>
            <person name="Lipzen A."/>
            <person name="Salamov A."/>
            <person name="Henrissat B."/>
            <person name="Wiebenga A."/>
            <person name="De vries R.P."/>
            <person name="Grigoriev I.V."/>
            <person name="Mortensen U.H."/>
            <person name="Andersen M.R."/>
            <person name="Baker S.E."/>
        </authorList>
    </citation>
    <scope>NUCLEOTIDE SEQUENCE</scope>
    <source>
        <strain evidence="9">CBS 122712</strain>
    </source>
</reference>
<comment type="similarity">
    <text evidence="6">Belongs to the major facilitator superfamily. Allantoate permease family.</text>
</comment>
<feature type="transmembrane region" description="Helical" evidence="7">
    <location>
        <begin position="248"/>
        <end position="271"/>
    </location>
</feature>
<evidence type="ECO:0000256" key="6">
    <source>
        <dbReference type="ARBA" id="ARBA00037968"/>
    </source>
</evidence>
<dbReference type="EMBL" id="MSFU01000039">
    <property type="protein sequence ID" value="PWY63041.1"/>
    <property type="molecule type" value="Genomic_DNA"/>
</dbReference>
<evidence type="ECO:0000256" key="5">
    <source>
        <dbReference type="ARBA" id="ARBA00023136"/>
    </source>
</evidence>
<feature type="transmembrane region" description="Helical" evidence="7">
    <location>
        <begin position="148"/>
        <end position="167"/>
    </location>
</feature>
<feature type="transmembrane region" description="Helical" evidence="7">
    <location>
        <begin position="337"/>
        <end position="359"/>
    </location>
</feature>
<protein>
    <submittedName>
        <fullName evidence="9">Allantoate permease</fullName>
    </submittedName>
</protein>
<evidence type="ECO:0000256" key="1">
    <source>
        <dbReference type="ARBA" id="ARBA00004141"/>
    </source>
</evidence>
<comment type="subcellular location">
    <subcellularLocation>
        <location evidence="1">Membrane</location>
        <topology evidence="1">Multi-pass membrane protein</topology>
    </subcellularLocation>
</comment>
<evidence type="ECO:0000256" key="2">
    <source>
        <dbReference type="ARBA" id="ARBA00022448"/>
    </source>
</evidence>
<feature type="transmembrane region" description="Helical" evidence="7">
    <location>
        <begin position="12"/>
        <end position="32"/>
    </location>
</feature>
<evidence type="ECO:0000313" key="9">
    <source>
        <dbReference type="EMBL" id="PWY63041.1"/>
    </source>
</evidence>
<dbReference type="PANTHER" id="PTHR43791">
    <property type="entry name" value="PERMEASE-RELATED"/>
    <property type="match status" value="1"/>
</dbReference>
<keyword evidence="3 7" id="KW-0812">Transmembrane</keyword>
<evidence type="ECO:0000256" key="3">
    <source>
        <dbReference type="ARBA" id="ARBA00022692"/>
    </source>
</evidence>
<comment type="caution">
    <text evidence="9">The sequence shown here is derived from an EMBL/GenBank/DDBJ whole genome shotgun (WGS) entry which is preliminary data.</text>
</comment>
<feature type="transmembrane region" description="Helical" evidence="7">
    <location>
        <begin position="312"/>
        <end position="331"/>
    </location>
</feature>
<sequence length="460" mass="51170">MEWSVDEERRILKKIDSTVLPILCFVFFFQYLDKQSLSYTAVFGLRTDLNLTSSQYSWCTSLFYFGQLVSEYLAVYLMSRLPLIRVVGISIIVWGGVCMCLAAPHNFSGFGAVRFLLGFTEAAIQPAAVTITSIWYRKEEHPRRVGIWVSMNALAQTIGAIMMYGIGKNSGLSVAPWRCMFLVCGGCTIAAGMLFLLVLPSGPDNAWFLTMRERAIIKQRMMVHREGGDQVTFSIPQLKEAMLDPKTWLVGSFGFLVTMSGPVIIFASLVISDIGYDKYETMLYSSPSGAVQFFFIWLGIAGCALMPNHRAVVIIALTIVPLVGSILLLVLDMSAGWGIIIASWLASSISCIMSIVLSLSASNVKGNTKRSVVNTVFFIGYCVGAIVGPQLWTEPPRYTKGLITSIVLWAVFMVFIAVYWAVCYFDNVSRDLKAQGDPQAHEHGVEDITDREDLLFRYMY</sequence>
<keyword evidence="10" id="KW-1185">Reference proteome</keyword>
<dbReference type="RefSeq" id="XP_025382800.1">
    <property type="nucleotide sequence ID" value="XM_025527985.1"/>
</dbReference>
<feature type="transmembrane region" description="Helical" evidence="7">
    <location>
        <begin position="83"/>
        <end position="104"/>
    </location>
</feature>
<dbReference type="GeneID" id="37049947"/>
<dbReference type="GO" id="GO:0016020">
    <property type="term" value="C:membrane"/>
    <property type="evidence" value="ECO:0007669"/>
    <property type="project" value="UniProtKB-SubCell"/>
</dbReference>
<dbReference type="PROSITE" id="PS50850">
    <property type="entry name" value="MFS"/>
    <property type="match status" value="1"/>
</dbReference>
<organism evidence="9 10">
    <name type="scientific">Aspergillus eucalypticola (strain CBS 122712 / IBT 29274)</name>
    <dbReference type="NCBI Taxonomy" id="1448314"/>
    <lineage>
        <taxon>Eukaryota</taxon>
        <taxon>Fungi</taxon>
        <taxon>Dikarya</taxon>
        <taxon>Ascomycota</taxon>
        <taxon>Pezizomycotina</taxon>
        <taxon>Eurotiomycetes</taxon>
        <taxon>Eurotiomycetidae</taxon>
        <taxon>Eurotiales</taxon>
        <taxon>Aspergillaceae</taxon>
        <taxon>Aspergillus</taxon>
        <taxon>Aspergillus subgen. Circumdati</taxon>
    </lineage>
</organism>
<dbReference type="VEuPathDB" id="FungiDB:BO83DRAFT_324800"/>
<keyword evidence="4 7" id="KW-1133">Transmembrane helix</keyword>